<keyword evidence="1" id="KW-0304">Gas vesicle</keyword>
<dbReference type="PANTHER" id="PTHR36852">
    <property type="entry name" value="PROTEIN GVPL 2"/>
    <property type="match status" value="1"/>
</dbReference>
<comment type="caution">
    <text evidence="5">The sequence shown here is derived from an EMBL/GenBank/DDBJ whole genome shotgun (WGS) entry which is preliminary data.</text>
</comment>
<evidence type="ECO:0000256" key="1">
    <source>
        <dbReference type="ARBA" id="ARBA00022987"/>
    </source>
</evidence>
<dbReference type="GO" id="GO:0031412">
    <property type="term" value="P:gas vesicle organization"/>
    <property type="evidence" value="ECO:0007669"/>
    <property type="project" value="InterPro"/>
</dbReference>
<sequence>MARRTATKTGAASAAGEREDERARPQRVGTYLYGIVPADVEVAEDARGVGDPPAPVTLLRHGEVGALVSDLTGKGPLGTPNDLLAHERLLDATAAEVPVLPIRFGAVVTGPDEIVAELLTPFHDEFLSALKQLEGRAEYVVKGRYDERTVLAEVLEENPEVARLRDQIREQPEEVTRDARIQIGEIVSAAITAKREADTQAAHDALAPLSVMVAVREPTHEQDAVHLALLVETERQGELEEAVKELAGQWAGRVTTRLLGPLAPYDFVVTPAAGEG</sequence>
<dbReference type="PANTHER" id="PTHR36852:SF1">
    <property type="entry name" value="PROTEIN GVPL 2"/>
    <property type="match status" value="1"/>
</dbReference>
<dbReference type="AlphaFoldDB" id="A0A7X0C6X4"/>
<reference evidence="5 6" key="1">
    <citation type="submission" date="2020-08" db="EMBL/GenBank/DDBJ databases">
        <title>Sequencing the genomes of 1000 actinobacteria strains.</title>
        <authorList>
            <person name="Klenk H.-P."/>
        </authorList>
    </citation>
    <scope>NUCLEOTIDE SEQUENCE [LARGE SCALE GENOMIC DNA]</scope>
    <source>
        <strain evidence="5 6">DSM 45913</strain>
    </source>
</reference>
<evidence type="ECO:0000256" key="3">
    <source>
        <dbReference type="ARBA" id="ARBA00035643"/>
    </source>
</evidence>
<name>A0A7X0C6X4_9ACTN</name>
<dbReference type="Proteomes" id="UP000583800">
    <property type="component" value="Unassembled WGS sequence"/>
</dbReference>
<comment type="similarity">
    <text evidence="3">Belongs to the gas vesicle GvpF/GvpL family.</text>
</comment>
<gene>
    <name evidence="5" type="ORF">FHU36_006189</name>
</gene>
<accession>A0A7X0C6X4</accession>
<dbReference type="RefSeq" id="WP_185087184.1">
    <property type="nucleotide sequence ID" value="NZ_JACHJB010000002.1"/>
</dbReference>
<evidence type="ECO:0000313" key="6">
    <source>
        <dbReference type="Proteomes" id="UP000583800"/>
    </source>
</evidence>
<keyword evidence="6" id="KW-1185">Reference proteome</keyword>
<dbReference type="InterPro" id="IPR009430">
    <property type="entry name" value="GvpL/GvpF"/>
</dbReference>
<proteinExistence type="inferred from homology"/>
<evidence type="ECO:0000313" key="5">
    <source>
        <dbReference type="EMBL" id="MBB6349644.1"/>
    </source>
</evidence>
<dbReference type="GO" id="GO:0031411">
    <property type="term" value="C:gas vesicle"/>
    <property type="evidence" value="ECO:0007669"/>
    <property type="project" value="UniProtKB-SubCell"/>
</dbReference>
<comment type="subcellular location">
    <subcellularLocation>
        <location evidence="2">Gas vesicle</location>
    </subcellularLocation>
</comment>
<dbReference type="Pfam" id="PF06386">
    <property type="entry name" value="GvpL_GvpF"/>
    <property type="match status" value="1"/>
</dbReference>
<protein>
    <recommendedName>
        <fullName evidence="7">GvpL/GvpF family gas vesicle protein</fullName>
    </recommendedName>
</protein>
<evidence type="ECO:0000256" key="4">
    <source>
        <dbReference type="SAM" id="MobiDB-lite"/>
    </source>
</evidence>
<feature type="region of interest" description="Disordered" evidence="4">
    <location>
        <begin position="1"/>
        <end position="25"/>
    </location>
</feature>
<evidence type="ECO:0008006" key="7">
    <source>
        <dbReference type="Google" id="ProtNLM"/>
    </source>
</evidence>
<organism evidence="5 6">
    <name type="scientific">Nonomuraea muscovyensis</name>
    <dbReference type="NCBI Taxonomy" id="1124761"/>
    <lineage>
        <taxon>Bacteria</taxon>
        <taxon>Bacillati</taxon>
        <taxon>Actinomycetota</taxon>
        <taxon>Actinomycetes</taxon>
        <taxon>Streptosporangiales</taxon>
        <taxon>Streptosporangiaceae</taxon>
        <taxon>Nonomuraea</taxon>
    </lineage>
</organism>
<dbReference type="EMBL" id="JACHJB010000002">
    <property type="protein sequence ID" value="MBB6349644.1"/>
    <property type="molecule type" value="Genomic_DNA"/>
</dbReference>
<evidence type="ECO:0000256" key="2">
    <source>
        <dbReference type="ARBA" id="ARBA00035108"/>
    </source>
</evidence>